<comment type="similarity">
    <text evidence="2">Belongs to the autoinducer-2 exporter (AI-2E) (TC 2.A.86) family.</text>
</comment>
<evidence type="ECO:0008006" key="9">
    <source>
        <dbReference type="Google" id="ProtNLM"/>
    </source>
</evidence>
<feature type="transmembrane region" description="Helical" evidence="6">
    <location>
        <begin position="223"/>
        <end position="242"/>
    </location>
</feature>
<sequence length="343" mass="39047">MEKENILDISWETIIKIFVAIFIFYIIYLAREVALWFLFALAISILLDPAINFFKKIHIPRIFAILIVYLSIFGILGLLIYITAPIFISEMRQFLQYLPEYFEQISPVLRQFGIDTVQNFDDFTEAFSSYLQQSSQSILKALMVFFGGVASTISILTMAFFLSLEEKGTEKVLLLLFPSKFEDQIKSIFEKVQKKVAGWFGARLLACLFVGIASYIVFYIFGIKYAFILALISGFLNFIPYIGPWITSILLIALIIVSSGSWLTVLYVLIAITIVQEIENKLLTPMLMKKMTDIPPVLVLVSLLLGAQIFGVLGMIFAVPIFGILYEFTKDFLEKRREGATPE</sequence>
<protein>
    <recommendedName>
        <fullName evidence="9">AI-2E family transporter</fullName>
    </recommendedName>
</protein>
<dbReference type="Pfam" id="PF01594">
    <property type="entry name" value="AI-2E_transport"/>
    <property type="match status" value="1"/>
</dbReference>
<dbReference type="GO" id="GO:0055085">
    <property type="term" value="P:transmembrane transport"/>
    <property type="evidence" value="ECO:0007669"/>
    <property type="project" value="TreeGrafter"/>
</dbReference>
<name>A0A1G2IWA0_9BACT</name>
<dbReference type="STRING" id="1802223.A2358_04435"/>
<evidence type="ECO:0000313" key="8">
    <source>
        <dbReference type="Proteomes" id="UP000178650"/>
    </source>
</evidence>
<organism evidence="7 8">
    <name type="scientific">Candidatus Staskawiczbacteria bacterium RIFOXYB1_FULL_37_44</name>
    <dbReference type="NCBI Taxonomy" id="1802223"/>
    <lineage>
        <taxon>Bacteria</taxon>
        <taxon>Candidatus Staskawicziibacteriota</taxon>
    </lineage>
</organism>
<feature type="transmembrane region" description="Helical" evidence="6">
    <location>
        <begin position="196"/>
        <end position="217"/>
    </location>
</feature>
<evidence type="ECO:0000256" key="3">
    <source>
        <dbReference type="ARBA" id="ARBA00022692"/>
    </source>
</evidence>
<feature type="transmembrane region" description="Helical" evidence="6">
    <location>
        <begin position="249"/>
        <end position="274"/>
    </location>
</feature>
<dbReference type="AlphaFoldDB" id="A0A1G2IWA0"/>
<keyword evidence="3 6" id="KW-0812">Transmembrane</keyword>
<dbReference type="PANTHER" id="PTHR21716:SF62">
    <property type="entry name" value="TRANSPORT PROTEIN YDBI-RELATED"/>
    <property type="match status" value="1"/>
</dbReference>
<feature type="transmembrane region" description="Helical" evidence="6">
    <location>
        <begin position="138"/>
        <end position="162"/>
    </location>
</feature>
<feature type="transmembrane region" description="Helical" evidence="6">
    <location>
        <begin position="34"/>
        <end position="54"/>
    </location>
</feature>
<feature type="transmembrane region" description="Helical" evidence="6">
    <location>
        <begin position="66"/>
        <end position="88"/>
    </location>
</feature>
<evidence type="ECO:0000256" key="4">
    <source>
        <dbReference type="ARBA" id="ARBA00022989"/>
    </source>
</evidence>
<accession>A0A1G2IWA0</accession>
<proteinExistence type="inferred from homology"/>
<evidence type="ECO:0000256" key="5">
    <source>
        <dbReference type="ARBA" id="ARBA00023136"/>
    </source>
</evidence>
<evidence type="ECO:0000256" key="6">
    <source>
        <dbReference type="SAM" id="Phobius"/>
    </source>
</evidence>
<dbReference type="GO" id="GO:0016020">
    <property type="term" value="C:membrane"/>
    <property type="evidence" value="ECO:0007669"/>
    <property type="project" value="UniProtKB-SubCell"/>
</dbReference>
<comment type="subcellular location">
    <subcellularLocation>
        <location evidence="1">Membrane</location>
        <topology evidence="1">Multi-pass membrane protein</topology>
    </subcellularLocation>
</comment>
<evidence type="ECO:0000256" key="1">
    <source>
        <dbReference type="ARBA" id="ARBA00004141"/>
    </source>
</evidence>
<dbReference type="EMBL" id="MHPJ01000010">
    <property type="protein sequence ID" value="OGZ78962.1"/>
    <property type="molecule type" value="Genomic_DNA"/>
</dbReference>
<reference evidence="7 8" key="1">
    <citation type="journal article" date="2016" name="Nat. Commun.">
        <title>Thousands of microbial genomes shed light on interconnected biogeochemical processes in an aquifer system.</title>
        <authorList>
            <person name="Anantharaman K."/>
            <person name="Brown C.T."/>
            <person name="Hug L.A."/>
            <person name="Sharon I."/>
            <person name="Castelle C.J."/>
            <person name="Probst A.J."/>
            <person name="Thomas B.C."/>
            <person name="Singh A."/>
            <person name="Wilkins M.J."/>
            <person name="Karaoz U."/>
            <person name="Brodie E.L."/>
            <person name="Williams K.H."/>
            <person name="Hubbard S.S."/>
            <person name="Banfield J.F."/>
        </authorList>
    </citation>
    <scope>NUCLEOTIDE SEQUENCE [LARGE SCALE GENOMIC DNA]</scope>
</reference>
<gene>
    <name evidence="7" type="ORF">A2358_04435</name>
</gene>
<comment type="caution">
    <text evidence="7">The sequence shown here is derived from an EMBL/GenBank/DDBJ whole genome shotgun (WGS) entry which is preliminary data.</text>
</comment>
<dbReference type="PANTHER" id="PTHR21716">
    <property type="entry name" value="TRANSMEMBRANE PROTEIN"/>
    <property type="match status" value="1"/>
</dbReference>
<evidence type="ECO:0000256" key="2">
    <source>
        <dbReference type="ARBA" id="ARBA00009773"/>
    </source>
</evidence>
<feature type="transmembrane region" description="Helical" evidence="6">
    <location>
        <begin position="9"/>
        <end position="28"/>
    </location>
</feature>
<keyword evidence="5 6" id="KW-0472">Membrane</keyword>
<dbReference type="InterPro" id="IPR002549">
    <property type="entry name" value="AI-2E-like"/>
</dbReference>
<dbReference type="Proteomes" id="UP000178650">
    <property type="component" value="Unassembled WGS sequence"/>
</dbReference>
<feature type="transmembrane region" description="Helical" evidence="6">
    <location>
        <begin position="294"/>
        <end position="326"/>
    </location>
</feature>
<evidence type="ECO:0000313" key="7">
    <source>
        <dbReference type="EMBL" id="OGZ78962.1"/>
    </source>
</evidence>
<keyword evidence="4 6" id="KW-1133">Transmembrane helix</keyword>